<evidence type="ECO:0000256" key="9">
    <source>
        <dbReference type="PROSITE-ProRule" id="PRU00182"/>
    </source>
</evidence>
<evidence type="ECO:0000313" key="12">
    <source>
        <dbReference type="EMBL" id="PJE73207.1"/>
    </source>
</evidence>
<dbReference type="GO" id="GO:0005829">
    <property type="term" value="C:cytosol"/>
    <property type="evidence" value="ECO:0007669"/>
    <property type="project" value="TreeGrafter"/>
</dbReference>
<evidence type="ECO:0000256" key="1">
    <source>
        <dbReference type="ARBA" id="ARBA00013160"/>
    </source>
</evidence>
<keyword evidence="5 10" id="KW-0648">Protein biosynthesis</keyword>
<evidence type="ECO:0000256" key="2">
    <source>
        <dbReference type="ARBA" id="ARBA00022598"/>
    </source>
</evidence>
<keyword evidence="4 10" id="KW-0067">ATP-binding</keyword>
<keyword evidence="9" id="KW-0694">RNA-binding</keyword>
<evidence type="ECO:0000256" key="4">
    <source>
        <dbReference type="ARBA" id="ARBA00022840"/>
    </source>
</evidence>
<keyword evidence="11" id="KW-0175">Coiled coil</keyword>
<dbReference type="AlphaFoldDB" id="A0A2M8L9A2"/>
<dbReference type="PANTHER" id="PTHR11766:SF1">
    <property type="entry name" value="TYROSINE--TRNA LIGASE"/>
    <property type="match status" value="1"/>
</dbReference>
<dbReference type="GO" id="GO:0005524">
    <property type="term" value="F:ATP binding"/>
    <property type="evidence" value="ECO:0007669"/>
    <property type="project" value="UniProtKB-KW"/>
</dbReference>
<dbReference type="GO" id="GO:0003723">
    <property type="term" value="F:RNA binding"/>
    <property type="evidence" value="ECO:0007669"/>
    <property type="project" value="UniProtKB-KW"/>
</dbReference>
<evidence type="ECO:0000256" key="8">
    <source>
        <dbReference type="NCBIfam" id="TIGR00234"/>
    </source>
</evidence>
<evidence type="ECO:0000256" key="5">
    <source>
        <dbReference type="ARBA" id="ARBA00022917"/>
    </source>
</evidence>
<dbReference type="InterPro" id="IPR002305">
    <property type="entry name" value="aa-tRNA-synth_Ic"/>
</dbReference>
<proteinExistence type="inferred from homology"/>
<dbReference type="GO" id="GO:0006437">
    <property type="term" value="P:tyrosyl-tRNA aminoacylation"/>
    <property type="evidence" value="ECO:0007669"/>
    <property type="project" value="UniProtKB-UniRule"/>
</dbReference>
<dbReference type="Proteomes" id="UP000230603">
    <property type="component" value="Unassembled WGS sequence"/>
</dbReference>
<gene>
    <name evidence="12" type="ORF">COV00_01060</name>
</gene>
<dbReference type="GO" id="GO:0004831">
    <property type="term" value="F:tyrosine-tRNA ligase activity"/>
    <property type="evidence" value="ECO:0007669"/>
    <property type="project" value="UniProtKB-UniRule"/>
</dbReference>
<dbReference type="Gene3D" id="3.40.50.620">
    <property type="entry name" value="HUPs"/>
    <property type="match status" value="1"/>
</dbReference>
<dbReference type="PROSITE" id="PS50889">
    <property type="entry name" value="S4"/>
    <property type="match status" value="1"/>
</dbReference>
<evidence type="ECO:0000256" key="3">
    <source>
        <dbReference type="ARBA" id="ARBA00022741"/>
    </source>
</evidence>
<dbReference type="CDD" id="cd00805">
    <property type="entry name" value="TyrRS_core"/>
    <property type="match status" value="1"/>
</dbReference>
<organism evidence="12 13">
    <name type="scientific">Candidatus Tagabacteria bacterium CG10_big_fil_rev_8_21_14_0_10_40_13</name>
    <dbReference type="NCBI Taxonomy" id="1975022"/>
    <lineage>
        <taxon>Bacteria</taxon>
        <taxon>Candidatus Tagaibacteriota</taxon>
    </lineage>
</organism>
<keyword evidence="2 10" id="KW-0436">Ligase</keyword>
<evidence type="ECO:0000256" key="6">
    <source>
        <dbReference type="ARBA" id="ARBA00023146"/>
    </source>
</evidence>
<accession>A0A2M8L9A2</accession>
<dbReference type="Gene3D" id="3.10.290.10">
    <property type="entry name" value="RNA-binding S4 domain"/>
    <property type="match status" value="1"/>
</dbReference>
<comment type="catalytic activity">
    <reaction evidence="7">
        <text>tRNA(Tyr) + L-tyrosine + ATP = L-tyrosyl-tRNA(Tyr) + AMP + diphosphate + H(+)</text>
        <dbReference type="Rhea" id="RHEA:10220"/>
        <dbReference type="Rhea" id="RHEA-COMP:9706"/>
        <dbReference type="Rhea" id="RHEA-COMP:9707"/>
        <dbReference type="ChEBI" id="CHEBI:15378"/>
        <dbReference type="ChEBI" id="CHEBI:30616"/>
        <dbReference type="ChEBI" id="CHEBI:33019"/>
        <dbReference type="ChEBI" id="CHEBI:58315"/>
        <dbReference type="ChEBI" id="CHEBI:78442"/>
        <dbReference type="ChEBI" id="CHEBI:78536"/>
        <dbReference type="ChEBI" id="CHEBI:456215"/>
        <dbReference type="EC" id="6.1.1.1"/>
    </reaction>
</comment>
<dbReference type="InterPro" id="IPR002307">
    <property type="entry name" value="Tyr-tRNA-ligase"/>
</dbReference>
<dbReference type="InterPro" id="IPR024088">
    <property type="entry name" value="Tyr-tRNA-ligase_bac-type"/>
</dbReference>
<evidence type="ECO:0000313" key="13">
    <source>
        <dbReference type="Proteomes" id="UP000230603"/>
    </source>
</evidence>
<evidence type="ECO:0000256" key="11">
    <source>
        <dbReference type="SAM" id="Coils"/>
    </source>
</evidence>
<protein>
    <recommendedName>
        <fullName evidence="1 8">Tyrosine--tRNA ligase</fullName>
        <ecNumber evidence="1 8">6.1.1.1</ecNumber>
    </recommendedName>
</protein>
<dbReference type="EMBL" id="PFEP01000017">
    <property type="protein sequence ID" value="PJE73207.1"/>
    <property type="molecule type" value="Genomic_DNA"/>
</dbReference>
<dbReference type="SUPFAM" id="SSF55174">
    <property type="entry name" value="Alpha-L RNA-binding motif"/>
    <property type="match status" value="1"/>
</dbReference>
<feature type="coiled-coil region" evidence="11">
    <location>
        <begin position="87"/>
        <end position="114"/>
    </location>
</feature>
<dbReference type="PANTHER" id="PTHR11766">
    <property type="entry name" value="TYROSYL-TRNA SYNTHETASE"/>
    <property type="match status" value="1"/>
</dbReference>
<dbReference type="InterPro" id="IPR014729">
    <property type="entry name" value="Rossmann-like_a/b/a_fold"/>
</dbReference>
<comment type="caution">
    <text evidence="12">The sequence shown here is derived from an EMBL/GenBank/DDBJ whole genome shotgun (WGS) entry which is preliminary data.</text>
</comment>
<reference evidence="13" key="1">
    <citation type="submission" date="2017-09" db="EMBL/GenBank/DDBJ databases">
        <title>Depth-based differentiation of microbial function through sediment-hosted aquifers and enrichment of novel symbionts in the deep terrestrial subsurface.</title>
        <authorList>
            <person name="Probst A.J."/>
            <person name="Ladd B."/>
            <person name="Jarett J.K."/>
            <person name="Geller-Mcgrath D.E."/>
            <person name="Sieber C.M.K."/>
            <person name="Emerson J.B."/>
            <person name="Anantharaman K."/>
            <person name="Thomas B.C."/>
            <person name="Malmstrom R."/>
            <person name="Stieglmeier M."/>
            <person name="Klingl A."/>
            <person name="Woyke T."/>
            <person name="Ryan C.M."/>
            <person name="Banfield J.F."/>
        </authorList>
    </citation>
    <scope>NUCLEOTIDE SEQUENCE [LARGE SCALE GENOMIC DNA]</scope>
</reference>
<evidence type="ECO:0000256" key="7">
    <source>
        <dbReference type="ARBA" id="ARBA00048248"/>
    </source>
</evidence>
<name>A0A2M8L9A2_9BACT</name>
<dbReference type="Gene3D" id="1.10.240.10">
    <property type="entry name" value="Tyrosyl-Transfer RNA Synthetase"/>
    <property type="match status" value="1"/>
</dbReference>
<dbReference type="Pfam" id="PF00579">
    <property type="entry name" value="tRNA-synt_1b"/>
    <property type="match status" value="1"/>
</dbReference>
<evidence type="ECO:0000256" key="10">
    <source>
        <dbReference type="RuleBase" id="RU363036"/>
    </source>
</evidence>
<comment type="similarity">
    <text evidence="10">Belongs to the class-I aminoacyl-tRNA synthetase family.</text>
</comment>
<keyword evidence="3 10" id="KW-0547">Nucleotide-binding</keyword>
<sequence>MAEKDKIEKLLSRNVAEIIEKKHLEERIKKGEKLRIKLGIDPTGPRLHIGRAVALRKLKEFQDLGHRVVLITGDFTGLVGDASDKESQRPQLTREQLEENMKDYEEQIGKILDLDKVEFRYNSEWLSKIKFEELLRLASLFTIHQLVERRNFKERFESGKTIGFHEFFYPLMQGYDSVAVEADVEIGGTDQLFNLLAGRKIQEFYGQKPQDVMILDMMVGLDARKMSTTYRNVINMLDEPNDMFGKVMSLKDELIPGYFVLATDVSMDEIKKIEESIKKNEVNPMEVKKQLAFEIVKIYHGEDKATKARAYFEKTFQQGKTTEIDASIETAKGKELREDLISAGYVVSSSEFRRLVKEGAIDFEGEIVDDVHYKIEKPGVVRIGKKKFVKIEI</sequence>
<keyword evidence="6 10" id="KW-0030">Aminoacyl-tRNA synthetase</keyword>
<dbReference type="EC" id="6.1.1.1" evidence="1 8"/>
<dbReference type="InterPro" id="IPR036986">
    <property type="entry name" value="S4_RNA-bd_sf"/>
</dbReference>
<dbReference type="SUPFAM" id="SSF52374">
    <property type="entry name" value="Nucleotidylyl transferase"/>
    <property type="match status" value="1"/>
</dbReference>
<dbReference type="NCBIfam" id="TIGR00234">
    <property type="entry name" value="tyrS"/>
    <property type="match status" value="1"/>
</dbReference>
<dbReference type="PRINTS" id="PR01040">
    <property type="entry name" value="TRNASYNTHTYR"/>
</dbReference>